<organism evidence="2 4">
    <name type="scientific">Rotaria magnacalcarata</name>
    <dbReference type="NCBI Taxonomy" id="392030"/>
    <lineage>
        <taxon>Eukaryota</taxon>
        <taxon>Metazoa</taxon>
        <taxon>Spiralia</taxon>
        <taxon>Gnathifera</taxon>
        <taxon>Rotifera</taxon>
        <taxon>Eurotatoria</taxon>
        <taxon>Bdelloidea</taxon>
        <taxon>Philodinida</taxon>
        <taxon>Philodinidae</taxon>
        <taxon>Rotaria</taxon>
    </lineage>
</organism>
<sequence>KFVASGYVSSMLETTNSTMPSAMPSSNSSKIPPPVAPKPDINRVTPIRSNYFNNNLSSASSANTTSFT</sequence>
<feature type="region of interest" description="Disordered" evidence="1">
    <location>
        <begin position="14"/>
        <end position="43"/>
    </location>
</feature>
<dbReference type="AlphaFoldDB" id="A0A8S2SYA7"/>
<dbReference type="EMBL" id="CAJOBJ010051497">
    <property type="protein sequence ID" value="CAF4376130.1"/>
    <property type="molecule type" value="Genomic_DNA"/>
</dbReference>
<dbReference type="EMBL" id="CAJOBH010026097">
    <property type="protein sequence ID" value="CAF4250492.1"/>
    <property type="molecule type" value="Genomic_DNA"/>
</dbReference>
<comment type="caution">
    <text evidence="2">The sequence shown here is derived from an EMBL/GenBank/DDBJ whole genome shotgun (WGS) entry which is preliminary data.</text>
</comment>
<proteinExistence type="predicted"/>
<gene>
    <name evidence="2" type="ORF">BYL167_LOCUS25528</name>
    <name evidence="3" type="ORF">GIL414_LOCUS29070</name>
</gene>
<accession>A0A8S2SYA7</accession>
<evidence type="ECO:0000313" key="3">
    <source>
        <dbReference type="EMBL" id="CAF4376130.1"/>
    </source>
</evidence>
<name>A0A8S2SYA7_9BILA</name>
<dbReference type="Proteomes" id="UP000681720">
    <property type="component" value="Unassembled WGS sequence"/>
</dbReference>
<reference evidence="2" key="1">
    <citation type="submission" date="2021-02" db="EMBL/GenBank/DDBJ databases">
        <authorList>
            <person name="Nowell W R."/>
        </authorList>
    </citation>
    <scope>NUCLEOTIDE SEQUENCE</scope>
</reference>
<feature type="non-terminal residue" evidence="2">
    <location>
        <position position="68"/>
    </location>
</feature>
<dbReference type="Proteomes" id="UP000681967">
    <property type="component" value="Unassembled WGS sequence"/>
</dbReference>
<feature type="compositionally biased region" description="Polar residues" evidence="1">
    <location>
        <begin position="14"/>
        <end position="30"/>
    </location>
</feature>
<protein>
    <submittedName>
        <fullName evidence="2">Uncharacterized protein</fullName>
    </submittedName>
</protein>
<feature type="non-terminal residue" evidence="2">
    <location>
        <position position="1"/>
    </location>
</feature>
<evidence type="ECO:0000313" key="4">
    <source>
        <dbReference type="Proteomes" id="UP000681967"/>
    </source>
</evidence>
<evidence type="ECO:0000313" key="2">
    <source>
        <dbReference type="EMBL" id="CAF4250492.1"/>
    </source>
</evidence>
<evidence type="ECO:0000256" key="1">
    <source>
        <dbReference type="SAM" id="MobiDB-lite"/>
    </source>
</evidence>